<name>A0A1Y6CJV3_9BACT</name>
<dbReference type="Proteomes" id="UP000192907">
    <property type="component" value="Unassembled WGS sequence"/>
</dbReference>
<accession>A0A1Y6CJV3</accession>
<dbReference type="GO" id="GO:0016829">
    <property type="term" value="F:lyase activity"/>
    <property type="evidence" value="ECO:0007669"/>
    <property type="project" value="UniProtKB-KW"/>
</dbReference>
<dbReference type="InterPro" id="IPR015422">
    <property type="entry name" value="PyrdxlP-dep_Trfase_small"/>
</dbReference>
<dbReference type="SUPFAM" id="SSF53383">
    <property type="entry name" value="PLP-dependent transferases"/>
    <property type="match status" value="1"/>
</dbReference>
<dbReference type="OrthoDB" id="9804366at2"/>
<reference evidence="4" key="1">
    <citation type="submission" date="2017-04" db="EMBL/GenBank/DDBJ databases">
        <authorList>
            <person name="Varghese N."/>
            <person name="Submissions S."/>
        </authorList>
    </citation>
    <scope>NUCLEOTIDE SEQUENCE [LARGE SCALE GENOMIC DNA]</scope>
    <source>
        <strain evidence="4">RKEM611</strain>
    </source>
</reference>
<dbReference type="EMBL" id="FWZT01000018">
    <property type="protein sequence ID" value="SMF56291.1"/>
    <property type="molecule type" value="Genomic_DNA"/>
</dbReference>
<evidence type="ECO:0000256" key="1">
    <source>
        <dbReference type="ARBA" id="ARBA00022898"/>
    </source>
</evidence>
<keyword evidence="4" id="KW-1185">Reference proteome</keyword>
<sequence>MTQLFLEASANEPSLQGVRKLIRTWHRVQFELSPGKEHRHWSLEEKLAFLRSEKLGRFTLIPVPDFWQDIHPGIRGSHYKTLVHLDYTASAQGLRFIEDYMIDCLRTYANTHTETSATGKNSTIRFHQGIEYIRRHVNGGQDSFVIPCGYGATGAVERIQKILGLYLSPKGQKTLNETLGCDVKKELAKKFVVFVGPTEHHSNDVTWQDASLCHFVRIKAISDGPSVNKVDLDDLENQLKKYPDHIKVGSFSAASNVTGMSFDLKIIGDILKRHQAMFFVDYAASGPYADINMERDGIDALYLSMHKNLGGSNLGFLVGKNHIYDTSTNPSFGGGGTVTAVTPWEYYFHERIEDREYPGTPAIRQVWQAALSFQLKDWVGVDQIQTIDLDYTTRMLDFMGEHPKIQILGNPDPKLRYPIFSFLVKHGDRMLHHTFVAALLNDVFGIQARSGCACAGPFGHELLKIPKELSDKYVQMILNVLNGFKPGWTRIGMHYTLSEEEVRYVFRALNGVAFFGPLFMDHYSFDPYTGEWLHDRVADSEPQLRLEDALTYRDDSSQLPRLNDENGLMMAFEQQWQEFLLMTSGKIANIVIDRGEHLSRGADFDRLTTETLPILKDFLEDFGKESYEFSVDLAKALCPLITPPGKNPEECQKTIIDTLDQLIFIPEKNLHRYEDFSEVDPGVDFFYVPKGKTHPKINLARLEEETPCLPCTPR</sequence>
<dbReference type="InterPro" id="IPR015424">
    <property type="entry name" value="PyrdxlP-dep_Trfase"/>
</dbReference>
<evidence type="ECO:0000313" key="3">
    <source>
        <dbReference type="EMBL" id="SMF56291.1"/>
    </source>
</evidence>
<dbReference type="InterPro" id="IPR000192">
    <property type="entry name" value="Aminotrans_V_dom"/>
</dbReference>
<dbReference type="RefSeq" id="WP_132322459.1">
    <property type="nucleotide sequence ID" value="NZ_FWZT01000018.1"/>
</dbReference>
<organism evidence="3 4">
    <name type="scientific">Pseudobacteriovorax antillogorgiicola</name>
    <dbReference type="NCBI Taxonomy" id="1513793"/>
    <lineage>
        <taxon>Bacteria</taxon>
        <taxon>Pseudomonadati</taxon>
        <taxon>Bdellovibrionota</taxon>
        <taxon>Oligoflexia</taxon>
        <taxon>Oligoflexales</taxon>
        <taxon>Pseudobacteriovoracaceae</taxon>
        <taxon>Pseudobacteriovorax</taxon>
    </lineage>
</organism>
<dbReference type="AlphaFoldDB" id="A0A1Y6CJV3"/>
<gene>
    <name evidence="3" type="ORF">SAMN06296036_11812</name>
</gene>
<protein>
    <submittedName>
        <fullName evidence="3">Selenocysteine lyase/Cysteine desulfurase</fullName>
    </submittedName>
</protein>
<dbReference type="InterPro" id="IPR015421">
    <property type="entry name" value="PyrdxlP-dep_Trfase_major"/>
</dbReference>
<dbReference type="PANTHER" id="PTHR43586">
    <property type="entry name" value="CYSTEINE DESULFURASE"/>
    <property type="match status" value="1"/>
</dbReference>
<dbReference type="Gene3D" id="3.40.640.10">
    <property type="entry name" value="Type I PLP-dependent aspartate aminotransferase-like (Major domain)"/>
    <property type="match status" value="1"/>
</dbReference>
<evidence type="ECO:0000313" key="4">
    <source>
        <dbReference type="Proteomes" id="UP000192907"/>
    </source>
</evidence>
<dbReference type="PANTHER" id="PTHR43586:SF8">
    <property type="entry name" value="CYSTEINE DESULFURASE 1, CHLOROPLASTIC"/>
    <property type="match status" value="1"/>
</dbReference>
<dbReference type="Gene3D" id="3.90.1150.10">
    <property type="entry name" value="Aspartate Aminotransferase, domain 1"/>
    <property type="match status" value="1"/>
</dbReference>
<keyword evidence="3" id="KW-0456">Lyase</keyword>
<feature type="domain" description="Aminotransferase class V" evidence="2">
    <location>
        <begin position="185"/>
        <end position="503"/>
    </location>
</feature>
<keyword evidence="1" id="KW-0663">Pyridoxal phosphate</keyword>
<dbReference type="STRING" id="1513793.SAMN06296036_11812"/>
<dbReference type="Pfam" id="PF00266">
    <property type="entry name" value="Aminotran_5"/>
    <property type="match status" value="1"/>
</dbReference>
<evidence type="ECO:0000259" key="2">
    <source>
        <dbReference type="Pfam" id="PF00266"/>
    </source>
</evidence>
<proteinExistence type="predicted"/>